<protein>
    <recommendedName>
        <fullName evidence="1">DUF6598 domain-containing protein</fullName>
    </recommendedName>
</protein>
<dbReference type="Pfam" id="PF20241">
    <property type="entry name" value="DUF6598"/>
    <property type="match status" value="1"/>
</dbReference>
<gene>
    <name evidence="2" type="ORF">TRIUR3_33503</name>
</gene>
<feature type="domain" description="DUF6598" evidence="1">
    <location>
        <begin position="4"/>
        <end position="66"/>
    </location>
</feature>
<dbReference type="EMBL" id="KD497108">
    <property type="protein sequence ID" value="EMS35747.1"/>
    <property type="molecule type" value="Genomic_DNA"/>
</dbReference>
<sequence length="105" mass="11399">MPIDEEGNLELSRQVVSVKSMGRLTIFIKALSACGEISGSVAFIPKSSNVSQESCSIGGCEVEITVAWSLLVESQHVIELKGSADPYEHELNPCTPRMKLEEDAF</sequence>
<reference evidence="2" key="1">
    <citation type="journal article" date="2013" name="Nature">
        <title>Draft genome of the wheat A-genome progenitor Triticum urartu.</title>
        <authorList>
            <person name="Ling H.Q."/>
            <person name="Zhao S."/>
            <person name="Liu D."/>
            <person name="Wang J."/>
            <person name="Sun H."/>
            <person name="Zhang C."/>
            <person name="Fan H."/>
            <person name="Li D."/>
            <person name="Dong L."/>
            <person name="Tao Y."/>
            <person name="Gao C."/>
            <person name="Wu H."/>
            <person name="Li Y."/>
            <person name="Cui Y."/>
            <person name="Guo X."/>
            <person name="Zheng S."/>
            <person name="Wang B."/>
            <person name="Yu K."/>
            <person name="Liang Q."/>
            <person name="Yang W."/>
            <person name="Lou X."/>
            <person name="Chen J."/>
            <person name="Feng M."/>
            <person name="Jian J."/>
            <person name="Zhang X."/>
            <person name="Luo G."/>
            <person name="Jiang Y."/>
            <person name="Liu J."/>
            <person name="Wang Z."/>
            <person name="Sha Y."/>
            <person name="Zhang B."/>
            <person name="Wu H."/>
            <person name="Tang D."/>
            <person name="Shen Q."/>
            <person name="Xue P."/>
            <person name="Zou S."/>
            <person name="Wang X."/>
            <person name="Liu X."/>
            <person name="Wang F."/>
            <person name="Yang Y."/>
            <person name="An X."/>
            <person name="Dong Z."/>
            <person name="Zhang K."/>
            <person name="Zhang X."/>
            <person name="Luo M.C."/>
            <person name="Dvorak J."/>
            <person name="Tong Y."/>
            <person name="Wang J."/>
            <person name="Yang H."/>
            <person name="Li Z."/>
            <person name="Wang D."/>
            <person name="Zhang A."/>
            <person name="Wang J."/>
        </authorList>
    </citation>
    <scope>NUCLEOTIDE SEQUENCE</scope>
</reference>
<evidence type="ECO:0000313" key="2">
    <source>
        <dbReference type="EMBL" id="EMS35747.1"/>
    </source>
</evidence>
<evidence type="ECO:0000259" key="1">
    <source>
        <dbReference type="Pfam" id="PF20241"/>
    </source>
</evidence>
<accession>M7XL55</accession>
<organism evidence="2">
    <name type="scientific">Triticum urartu</name>
    <name type="common">Red wild einkorn</name>
    <name type="synonym">Crithodium urartu</name>
    <dbReference type="NCBI Taxonomy" id="4572"/>
    <lineage>
        <taxon>Eukaryota</taxon>
        <taxon>Viridiplantae</taxon>
        <taxon>Streptophyta</taxon>
        <taxon>Embryophyta</taxon>
        <taxon>Tracheophyta</taxon>
        <taxon>Spermatophyta</taxon>
        <taxon>Magnoliopsida</taxon>
        <taxon>Liliopsida</taxon>
        <taxon>Poales</taxon>
        <taxon>Poaceae</taxon>
        <taxon>BOP clade</taxon>
        <taxon>Pooideae</taxon>
        <taxon>Triticodae</taxon>
        <taxon>Triticeae</taxon>
        <taxon>Triticinae</taxon>
        <taxon>Triticum</taxon>
    </lineage>
</organism>
<dbReference type="PANTHER" id="PTHR33065">
    <property type="entry name" value="OS07G0486400 PROTEIN"/>
    <property type="match status" value="1"/>
</dbReference>
<dbReference type="PANTHER" id="PTHR33065:SF59">
    <property type="entry name" value="DUF6598 DOMAIN-CONTAINING PROTEIN"/>
    <property type="match status" value="1"/>
</dbReference>
<dbReference type="OMA" id="EKQYEIS"/>
<name>M7XL55_TRIUA</name>
<dbReference type="AlphaFoldDB" id="M7XL55"/>
<dbReference type="InterPro" id="IPR046533">
    <property type="entry name" value="DUF6598"/>
</dbReference>
<proteinExistence type="predicted"/>